<feature type="transmembrane region" description="Helical" evidence="1">
    <location>
        <begin position="97"/>
        <end position="115"/>
    </location>
</feature>
<proteinExistence type="predicted"/>
<protein>
    <submittedName>
        <fullName evidence="2">Uncharacterized protein</fullName>
    </submittedName>
</protein>
<evidence type="ECO:0000313" key="2">
    <source>
        <dbReference type="EMBL" id="KRL20616.1"/>
    </source>
</evidence>
<dbReference type="EMBL" id="AZEL01000056">
    <property type="protein sequence ID" value="KRL20616.1"/>
    <property type="molecule type" value="Genomic_DNA"/>
</dbReference>
<evidence type="ECO:0000313" key="3">
    <source>
        <dbReference type="Proteomes" id="UP000051311"/>
    </source>
</evidence>
<accession>A0A0R1NW12</accession>
<dbReference type="AlphaFoldDB" id="A0A0R1NW12"/>
<gene>
    <name evidence="2" type="ORF">FC37_GL001857</name>
</gene>
<dbReference type="RefSeq" id="WP_013438734.1">
    <property type="nucleotide sequence ID" value="NZ_AZEL01000056.1"/>
</dbReference>
<organism evidence="2 3">
    <name type="scientific">Lactobacillus gallinarum DSM 10532 = JCM 2011</name>
    <dbReference type="NCBI Taxonomy" id="1423748"/>
    <lineage>
        <taxon>Bacteria</taxon>
        <taxon>Bacillati</taxon>
        <taxon>Bacillota</taxon>
        <taxon>Bacilli</taxon>
        <taxon>Lactobacillales</taxon>
        <taxon>Lactobacillaceae</taxon>
        <taxon>Lactobacillus</taxon>
    </lineage>
</organism>
<feature type="transmembrane region" description="Helical" evidence="1">
    <location>
        <begin position="7"/>
        <end position="26"/>
    </location>
</feature>
<dbReference type="OrthoDB" id="2299987at2"/>
<comment type="caution">
    <text evidence="2">The sequence shown here is derived from an EMBL/GenBank/DDBJ whole genome shotgun (WGS) entry which is preliminary data.</text>
</comment>
<keyword evidence="1" id="KW-0472">Membrane</keyword>
<keyword evidence="1" id="KW-1133">Transmembrane helix</keyword>
<sequence length="119" mass="13147">MKKFGSFVVRLIVLLAGIALAGFLVWQLFTDATLLDVDVQTKGPVIVVIYSLIALISLGAGASFFTDKNLGSTIFLGAVLTVIALILWVQNQDLANIYRWYFIYGLLVSVLSPFFRKED</sequence>
<keyword evidence="1" id="KW-0812">Transmembrane</keyword>
<dbReference type="STRING" id="1423748.FC37_GL001857"/>
<dbReference type="Proteomes" id="UP000051311">
    <property type="component" value="Unassembled WGS sequence"/>
</dbReference>
<reference evidence="2 3" key="1">
    <citation type="journal article" date="2015" name="Genome Announc.">
        <title>Expanding the biotechnology potential of lactobacilli through comparative genomics of 213 strains and associated genera.</title>
        <authorList>
            <person name="Sun Z."/>
            <person name="Harris H.M."/>
            <person name="McCann A."/>
            <person name="Guo C."/>
            <person name="Argimon S."/>
            <person name="Zhang W."/>
            <person name="Yang X."/>
            <person name="Jeffery I.B."/>
            <person name="Cooney J.C."/>
            <person name="Kagawa T.F."/>
            <person name="Liu W."/>
            <person name="Song Y."/>
            <person name="Salvetti E."/>
            <person name="Wrobel A."/>
            <person name="Rasinkangas P."/>
            <person name="Parkhill J."/>
            <person name="Rea M.C."/>
            <person name="O'Sullivan O."/>
            <person name="Ritari J."/>
            <person name="Douillard F.P."/>
            <person name="Paul Ross R."/>
            <person name="Yang R."/>
            <person name="Briner A.E."/>
            <person name="Felis G.E."/>
            <person name="de Vos W.M."/>
            <person name="Barrangou R."/>
            <person name="Klaenhammer T.R."/>
            <person name="Caufield P.W."/>
            <person name="Cui Y."/>
            <person name="Zhang H."/>
            <person name="O'Toole P.W."/>
        </authorList>
    </citation>
    <scope>NUCLEOTIDE SEQUENCE [LARGE SCALE GENOMIC DNA]</scope>
    <source>
        <strain evidence="2 3">DSM 10532</strain>
    </source>
</reference>
<evidence type="ECO:0000256" key="1">
    <source>
        <dbReference type="SAM" id="Phobius"/>
    </source>
</evidence>
<dbReference type="eggNOG" id="ENOG50309WQ">
    <property type="taxonomic scope" value="Bacteria"/>
</dbReference>
<dbReference type="PATRIC" id="fig|1423748.3.peg.1929"/>
<feature type="transmembrane region" description="Helical" evidence="1">
    <location>
        <begin position="73"/>
        <end position="91"/>
    </location>
</feature>
<dbReference type="GeneID" id="66524567"/>
<feature type="transmembrane region" description="Helical" evidence="1">
    <location>
        <begin position="46"/>
        <end position="66"/>
    </location>
</feature>
<name>A0A0R1NW12_9LACO</name>